<feature type="non-terminal residue" evidence="1">
    <location>
        <position position="1"/>
    </location>
</feature>
<keyword evidence="2" id="KW-1185">Reference proteome</keyword>
<gene>
    <name evidence="1" type="ORF">AAF712_008332</name>
</gene>
<evidence type="ECO:0000313" key="1">
    <source>
        <dbReference type="EMBL" id="KAL0064785.1"/>
    </source>
</evidence>
<protein>
    <submittedName>
        <fullName evidence="1">Uncharacterized protein</fullName>
    </submittedName>
</protein>
<organism evidence="1 2">
    <name type="scientific">Marasmius tenuissimus</name>
    <dbReference type="NCBI Taxonomy" id="585030"/>
    <lineage>
        <taxon>Eukaryota</taxon>
        <taxon>Fungi</taxon>
        <taxon>Dikarya</taxon>
        <taxon>Basidiomycota</taxon>
        <taxon>Agaricomycotina</taxon>
        <taxon>Agaricomycetes</taxon>
        <taxon>Agaricomycetidae</taxon>
        <taxon>Agaricales</taxon>
        <taxon>Marasmiineae</taxon>
        <taxon>Marasmiaceae</taxon>
        <taxon>Marasmius</taxon>
    </lineage>
</organism>
<accession>A0ABR2ZSZ7</accession>
<sequence length="78" mass="9000">NGRTVRRVIDGDIIYQRLLSSKVLSIDMKLEGASTSTESQVFRIKKTVQTAKIVGRRERFTTITLELIDEKDRDEFVK</sequence>
<comment type="caution">
    <text evidence="1">The sequence shown here is derived from an EMBL/GenBank/DDBJ whole genome shotgun (WGS) entry which is preliminary data.</text>
</comment>
<dbReference type="EMBL" id="JBBXMP010000057">
    <property type="protein sequence ID" value="KAL0064785.1"/>
    <property type="molecule type" value="Genomic_DNA"/>
</dbReference>
<evidence type="ECO:0000313" key="2">
    <source>
        <dbReference type="Proteomes" id="UP001437256"/>
    </source>
</evidence>
<reference evidence="1 2" key="1">
    <citation type="submission" date="2024-05" db="EMBL/GenBank/DDBJ databases">
        <title>A draft genome resource for the thread blight pathogen Marasmius tenuissimus strain MS-2.</title>
        <authorList>
            <person name="Yulfo-Soto G.E."/>
            <person name="Baruah I.K."/>
            <person name="Amoako-Attah I."/>
            <person name="Bukari Y."/>
            <person name="Meinhardt L.W."/>
            <person name="Bailey B.A."/>
            <person name="Cohen S.P."/>
        </authorList>
    </citation>
    <scope>NUCLEOTIDE SEQUENCE [LARGE SCALE GENOMIC DNA]</scope>
    <source>
        <strain evidence="1 2">MS-2</strain>
    </source>
</reference>
<feature type="non-terminal residue" evidence="1">
    <location>
        <position position="78"/>
    </location>
</feature>
<name>A0ABR2ZSZ7_9AGAR</name>
<proteinExistence type="predicted"/>
<dbReference type="Proteomes" id="UP001437256">
    <property type="component" value="Unassembled WGS sequence"/>
</dbReference>